<evidence type="ECO:0000256" key="6">
    <source>
        <dbReference type="SAM" id="SignalP"/>
    </source>
</evidence>
<feature type="signal peptide" evidence="6">
    <location>
        <begin position="1"/>
        <end position="19"/>
    </location>
</feature>
<dbReference type="InterPro" id="IPR008691">
    <property type="entry name" value="LpqH"/>
</dbReference>
<feature type="chain" id="PRO_5039543636" description="Lipoprotein antigen" evidence="6">
    <location>
        <begin position="20"/>
        <end position="140"/>
    </location>
</feature>
<evidence type="ECO:0000256" key="3">
    <source>
        <dbReference type="ARBA" id="ARBA00023136"/>
    </source>
</evidence>
<evidence type="ECO:0000256" key="2">
    <source>
        <dbReference type="ARBA" id="ARBA00022729"/>
    </source>
</evidence>
<evidence type="ECO:0000256" key="4">
    <source>
        <dbReference type="ARBA" id="ARBA00023139"/>
    </source>
</evidence>
<dbReference type="PROSITE" id="PS51257">
    <property type="entry name" value="PROKAR_LIPOPROTEIN"/>
    <property type="match status" value="1"/>
</dbReference>
<dbReference type="EMBL" id="LQPJ01000021">
    <property type="protein sequence ID" value="ORW33038.1"/>
    <property type="molecule type" value="Genomic_DNA"/>
</dbReference>
<dbReference type="Proteomes" id="UP000193529">
    <property type="component" value="Unassembled WGS sequence"/>
</dbReference>
<keyword evidence="8" id="KW-1185">Reference proteome</keyword>
<keyword evidence="1" id="KW-1003">Cell membrane</keyword>
<sequence length="140" mass="14345">MPNRLPPAAAAALAAMLLAACTSRPPTQLSSTASVNIDGTGKDFHVVKCSQVQWSRMIDIGSDFAGAKVVINQGTDPAIAESVRIQNLGGFTGMYAQGGVGDAKLTQSSDKVTITGTANGYKTDKPGEPATATFNIVATC</sequence>
<gene>
    <name evidence="7" type="ORF">AWC19_24715</name>
</gene>
<keyword evidence="4" id="KW-0564">Palmitate</keyword>
<keyword evidence="5" id="KW-0449">Lipoprotein</keyword>
<dbReference type="AlphaFoldDB" id="A0A1X1ZZT6"/>
<organism evidence="7 8">
    <name type="scientific">Mycobacterium palustre</name>
    <dbReference type="NCBI Taxonomy" id="153971"/>
    <lineage>
        <taxon>Bacteria</taxon>
        <taxon>Bacillati</taxon>
        <taxon>Actinomycetota</taxon>
        <taxon>Actinomycetes</taxon>
        <taxon>Mycobacteriales</taxon>
        <taxon>Mycobacteriaceae</taxon>
        <taxon>Mycobacterium</taxon>
        <taxon>Mycobacterium simiae complex</taxon>
    </lineage>
</organism>
<keyword evidence="3" id="KW-0472">Membrane</keyword>
<proteinExistence type="predicted"/>
<evidence type="ECO:0000313" key="7">
    <source>
        <dbReference type="EMBL" id="ORW33038.1"/>
    </source>
</evidence>
<accession>A0A1X1ZZT6</accession>
<protein>
    <recommendedName>
        <fullName evidence="9">Lipoprotein antigen</fullName>
    </recommendedName>
</protein>
<evidence type="ECO:0000256" key="1">
    <source>
        <dbReference type="ARBA" id="ARBA00022475"/>
    </source>
</evidence>
<keyword evidence="2 6" id="KW-0732">Signal</keyword>
<dbReference type="Pfam" id="PF05481">
    <property type="entry name" value="Myco_19_kDa"/>
    <property type="match status" value="1"/>
</dbReference>
<evidence type="ECO:0000256" key="5">
    <source>
        <dbReference type="ARBA" id="ARBA00023288"/>
    </source>
</evidence>
<evidence type="ECO:0000313" key="8">
    <source>
        <dbReference type="Proteomes" id="UP000193529"/>
    </source>
</evidence>
<evidence type="ECO:0008006" key="9">
    <source>
        <dbReference type="Google" id="ProtNLM"/>
    </source>
</evidence>
<reference evidence="7 8" key="1">
    <citation type="submission" date="2016-01" db="EMBL/GenBank/DDBJ databases">
        <title>The new phylogeny of the genus Mycobacterium.</title>
        <authorList>
            <person name="Tarcisio F."/>
            <person name="Conor M."/>
            <person name="Antonella G."/>
            <person name="Elisabetta G."/>
            <person name="Giulia F.S."/>
            <person name="Sara T."/>
            <person name="Anna F."/>
            <person name="Clotilde B."/>
            <person name="Roberto B."/>
            <person name="Veronica D.S."/>
            <person name="Fabio R."/>
            <person name="Monica P."/>
            <person name="Olivier J."/>
            <person name="Enrico T."/>
            <person name="Nicola S."/>
        </authorList>
    </citation>
    <scope>NUCLEOTIDE SEQUENCE [LARGE SCALE GENOMIC DNA]</scope>
    <source>
        <strain evidence="7 8">DSM 44572</strain>
    </source>
</reference>
<name>A0A1X1ZZT6_9MYCO</name>
<dbReference type="GO" id="GO:0016020">
    <property type="term" value="C:membrane"/>
    <property type="evidence" value="ECO:0007669"/>
    <property type="project" value="InterPro"/>
</dbReference>
<comment type="caution">
    <text evidence="7">The sequence shown here is derived from an EMBL/GenBank/DDBJ whole genome shotgun (WGS) entry which is preliminary data.</text>
</comment>
<dbReference type="STRING" id="153971.AWC19_24715"/>